<keyword evidence="2" id="KW-1133">Transmembrane helix</keyword>
<sequence length="191" mass="21320">MMTDEHKHTGEKSSSASHASADAEEGYDERVDGVQSPAEQSRDVRANAFAVDRLSQAFETSARRWELIVYPSLFAFIILAAYGFYLVFSLAKDVHYLAISVDSNMTVMASNMQSISDNMVQMSNDMRGITASVDGMEVHVRTLEPMLSNMQSMNESIRSMTFTTAVMRDDLGGMNRSIGRPMNFMNGMMPW</sequence>
<dbReference type="Proteomes" id="UP001432180">
    <property type="component" value="Chromosome"/>
</dbReference>
<dbReference type="RefSeq" id="WP_328986244.1">
    <property type="nucleotide sequence ID" value="NZ_CP121472.1"/>
</dbReference>
<evidence type="ECO:0000313" key="3">
    <source>
        <dbReference type="EMBL" id="WPL15690.1"/>
    </source>
</evidence>
<organism evidence="3 4">
    <name type="scientific">Thiorhodovibrio winogradskyi</name>
    <dbReference type="NCBI Taxonomy" id="77007"/>
    <lineage>
        <taxon>Bacteria</taxon>
        <taxon>Pseudomonadati</taxon>
        <taxon>Pseudomonadota</taxon>
        <taxon>Gammaproteobacteria</taxon>
        <taxon>Chromatiales</taxon>
        <taxon>Chromatiaceae</taxon>
        <taxon>Thiorhodovibrio</taxon>
    </lineage>
</organism>
<dbReference type="EMBL" id="CP121472">
    <property type="protein sequence ID" value="WPL15690.1"/>
    <property type="molecule type" value="Genomic_DNA"/>
</dbReference>
<feature type="region of interest" description="Disordered" evidence="1">
    <location>
        <begin position="1"/>
        <end position="40"/>
    </location>
</feature>
<keyword evidence="4" id="KW-1185">Reference proteome</keyword>
<feature type="compositionally biased region" description="Basic and acidic residues" evidence="1">
    <location>
        <begin position="1"/>
        <end position="11"/>
    </location>
</feature>
<reference evidence="3 4" key="1">
    <citation type="journal article" date="2023" name="Microorganisms">
        <title>Thiorhodovibrio frisius and Trv. litoralis spp. nov., Two Novel Members from a Clade of Fastidious Purple Sulfur Bacteria That Exhibit Unique Red-Shifted Light-Harvesting Capabilities.</title>
        <authorList>
            <person name="Methner A."/>
            <person name="Kuzyk S.B."/>
            <person name="Petersen J."/>
            <person name="Bauer S."/>
            <person name="Brinkmann H."/>
            <person name="Sichau K."/>
            <person name="Wanner G."/>
            <person name="Wolf J."/>
            <person name="Neumann-Schaal M."/>
            <person name="Henke P."/>
            <person name="Tank M."/>
            <person name="Sproer C."/>
            <person name="Bunk B."/>
            <person name="Overmann J."/>
        </authorList>
    </citation>
    <scope>NUCLEOTIDE SEQUENCE [LARGE SCALE GENOMIC DNA]</scope>
    <source>
        <strain evidence="3 4">DSM 6702</strain>
    </source>
</reference>
<accession>A0ABZ0S579</accession>
<keyword evidence="2" id="KW-0472">Membrane</keyword>
<evidence type="ECO:0000256" key="1">
    <source>
        <dbReference type="SAM" id="MobiDB-lite"/>
    </source>
</evidence>
<feature type="transmembrane region" description="Helical" evidence="2">
    <location>
        <begin position="68"/>
        <end position="88"/>
    </location>
</feature>
<protein>
    <submittedName>
        <fullName evidence="3">Uncharacterized protein</fullName>
    </submittedName>
</protein>
<evidence type="ECO:0000256" key="2">
    <source>
        <dbReference type="SAM" id="Phobius"/>
    </source>
</evidence>
<evidence type="ECO:0000313" key="4">
    <source>
        <dbReference type="Proteomes" id="UP001432180"/>
    </source>
</evidence>
<name>A0ABZ0S579_9GAMM</name>
<gene>
    <name evidence="3" type="ORF">Thiowin_00603</name>
</gene>
<keyword evidence="2" id="KW-0812">Transmembrane</keyword>
<proteinExistence type="predicted"/>